<sequence length="61" mass="7131">MRLADESSPESLIEQHYKIYRSLEQRDQNAAKEAIHLHLIEMVSTLATIATRDTDWFELSK</sequence>
<dbReference type="Gene3D" id="1.20.120.530">
    <property type="entry name" value="GntR ligand-binding domain-like"/>
    <property type="match status" value="1"/>
</dbReference>
<dbReference type="EMBL" id="CQEH01000006">
    <property type="protein sequence ID" value="CNK94657.1"/>
    <property type="molecule type" value="Genomic_DNA"/>
</dbReference>
<gene>
    <name evidence="4" type="primary">ydfH</name>
    <name evidence="4" type="ORF">ERS137965_00967</name>
    <name evidence="5" type="ORF">ERS137966_01748</name>
</gene>
<evidence type="ECO:0000313" key="7">
    <source>
        <dbReference type="Proteomes" id="UP000041595"/>
    </source>
</evidence>
<dbReference type="InterPro" id="IPR008920">
    <property type="entry name" value="TF_FadR/GntR_C"/>
</dbReference>
<dbReference type="STRING" id="1453495.AT01_634"/>
<evidence type="ECO:0000256" key="1">
    <source>
        <dbReference type="ARBA" id="ARBA00023015"/>
    </source>
</evidence>
<evidence type="ECO:0000313" key="5">
    <source>
        <dbReference type="EMBL" id="CNK94657.1"/>
    </source>
</evidence>
<keyword evidence="3" id="KW-0804">Transcription</keyword>
<keyword evidence="2" id="KW-0238">DNA-binding</keyword>
<dbReference type="eggNOG" id="COG1802">
    <property type="taxonomic scope" value="Bacteria"/>
</dbReference>
<evidence type="ECO:0000313" key="6">
    <source>
        <dbReference type="Proteomes" id="UP000038647"/>
    </source>
</evidence>
<dbReference type="AlphaFoldDB" id="A0A0T9TCQ3"/>
<dbReference type="GO" id="GO:0003677">
    <property type="term" value="F:DNA binding"/>
    <property type="evidence" value="ECO:0007669"/>
    <property type="project" value="UniProtKB-KW"/>
</dbReference>
<reference evidence="5 6" key="2">
    <citation type="submission" date="2015-03" db="EMBL/GenBank/DDBJ databases">
        <authorList>
            <consortium name="Pathogen Informatics"/>
            <person name="Murphy D."/>
        </authorList>
    </citation>
    <scope>NUCLEOTIDE SEQUENCE [LARGE SCALE GENOMIC DNA]</scope>
    <source>
        <strain evidence="5 6">IP08791</strain>
    </source>
</reference>
<dbReference type="SUPFAM" id="SSF48008">
    <property type="entry name" value="GntR ligand-binding domain-like"/>
    <property type="match status" value="1"/>
</dbReference>
<organism evidence="4 7">
    <name type="scientific">Yersinia aldovae</name>
    <dbReference type="NCBI Taxonomy" id="29483"/>
    <lineage>
        <taxon>Bacteria</taxon>
        <taxon>Pseudomonadati</taxon>
        <taxon>Pseudomonadota</taxon>
        <taxon>Gammaproteobacteria</taxon>
        <taxon>Enterobacterales</taxon>
        <taxon>Yersiniaceae</taxon>
        <taxon>Yersinia</taxon>
    </lineage>
</organism>
<proteinExistence type="predicted"/>
<reference evidence="4 7" key="1">
    <citation type="submission" date="2015-03" db="EMBL/GenBank/DDBJ databases">
        <authorList>
            <person name="Murphy D."/>
        </authorList>
    </citation>
    <scope>NUCLEOTIDE SEQUENCE [LARGE SCALE GENOMIC DNA]</scope>
    <source>
        <strain evidence="4 7">IP06005</strain>
    </source>
</reference>
<evidence type="ECO:0000256" key="2">
    <source>
        <dbReference type="ARBA" id="ARBA00023125"/>
    </source>
</evidence>
<keyword evidence="1" id="KW-0805">Transcription regulation</keyword>
<evidence type="ECO:0000313" key="4">
    <source>
        <dbReference type="EMBL" id="CNK74891.1"/>
    </source>
</evidence>
<name>A0A0T9TCQ3_YERAL</name>
<dbReference type="Proteomes" id="UP000041595">
    <property type="component" value="Unassembled WGS sequence"/>
</dbReference>
<accession>A0A0T9TCQ3</accession>
<dbReference type="Proteomes" id="UP000038647">
    <property type="component" value="Unassembled WGS sequence"/>
</dbReference>
<keyword evidence="6" id="KW-1185">Reference proteome</keyword>
<evidence type="ECO:0000256" key="3">
    <source>
        <dbReference type="ARBA" id="ARBA00023163"/>
    </source>
</evidence>
<dbReference type="EMBL" id="CQEJ01000004">
    <property type="protein sequence ID" value="CNK74891.1"/>
    <property type="molecule type" value="Genomic_DNA"/>
</dbReference>
<protein>
    <submittedName>
        <fullName evidence="4">Uncharacterized HTH-type transcriptional regulator ydfH</fullName>
    </submittedName>
</protein>